<dbReference type="GO" id="GO:0005886">
    <property type="term" value="C:plasma membrane"/>
    <property type="evidence" value="ECO:0007669"/>
    <property type="project" value="UniProtKB-SubCell"/>
</dbReference>
<feature type="transmembrane region" description="Helical" evidence="6">
    <location>
        <begin position="236"/>
        <end position="254"/>
    </location>
</feature>
<proteinExistence type="predicted"/>
<feature type="transmembrane region" description="Helical" evidence="6">
    <location>
        <begin position="119"/>
        <end position="140"/>
    </location>
</feature>
<sequence>MTGLALVVSVPLSALLTLLAAPDQWVGFFALLVAMTFASGVVRLRLAELQAEQNASRYFMIEVARAILSLGASLALVALVEPTFMALSAGFVGANIAVALVCLLSFAPDLPRMALDRTVVKSILSYAGPIVPLTALQALIPLTERYVIQFVAGPAAVGIYAAVQNLVQQPISMLASAVALSAFPIIMRSAETEGHPGAQSRMREAGAYLLALGLPAVAGIIALRSEIVSVVLGEEFRAGAIAIVPWVAVTALLVNLKYHYFDVAFHVTRRVLVQLATLLRRRSLRRR</sequence>
<evidence type="ECO:0000256" key="2">
    <source>
        <dbReference type="ARBA" id="ARBA00022475"/>
    </source>
</evidence>
<feature type="transmembrane region" description="Helical" evidence="6">
    <location>
        <begin position="207"/>
        <end position="224"/>
    </location>
</feature>
<keyword evidence="5 6" id="KW-0472">Membrane</keyword>
<evidence type="ECO:0008006" key="9">
    <source>
        <dbReference type="Google" id="ProtNLM"/>
    </source>
</evidence>
<dbReference type="PANTHER" id="PTHR30250:SF11">
    <property type="entry name" value="O-ANTIGEN TRANSPORTER-RELATED"/>
    <property type="match status" value="1"/>
</dbReference>
<organism evidence="7 8">
    <name type="scientific">Methyloceanibacter marginalis</name>
    <dbReference type="NCBI Taxonomy" id="1774971"/>
    <lineage>
        <taxon>Bacteria</taxon>
        <taxon>Pseudomonadati</taxon>
        <taxon>Pseudomonadota</taxon>
        <taxon>Alphaproteobacteria</taxon>
        <taxon>Hyphomicrobiales</taxon>
        <taxon>Hyphomicrobiaceae</taxon>
        <taxon>Methyloceanibacter</taxon>
    </lineage>
</organism>
<dbReference type="EMBL" id="LPWD01000120">
    <property type="protein sequence ID" value="ODS03355.1"/>
    <property type="molecule type" value="Genomic_DNA"/>
</dbReference>
<feature type="transmembrane region" description="Helical" evidence="6">
    <location>
        <begin position="146"/>
        <end position="163"/>
    </location>
</feature>
<evidence type="ECO:0000256" key="6">
    <source>
        <dbReference type="SAM" id="Phobius"/>
    </source>
</evidence>
<dbReference type="OrthoDB" id="8045767at2"/>
<comment type="subcellular location">
    <subcellularLocation>
        <location evidence="1">Cell membrane</location>
        <topology evidence="1">Multi-pass membrane protein</topology>
    </subcellularLocation>
</comment>
<reference evidence="7 8" key="1">
    <citation type="journal article" date="2016" name="Environ. Microbiol.">
        <title>New Methyloceanibacter diversity from North Sea sediments includes methanotroph containing solely the soluble methane monooxygenase.</title>
        <authorList>
            <person name="Vekeman B."/>
            <person name="Kerckhof F.M."/>
            <person name="Cremers G."/>
            <person name="de Vos P."/>
            <person name="Vandamme P."/>
            <person name="Boon N."/>
            <person name="Op den Camp H.J."/>
            <person name="Heylen K."/>
        </authorList>
    </citation>
    <scope>NUCLEOTIDE SEQUENCE [LARGE SCALE GENOMIC DNA]</scope>
    <source>
        <strain evidence="7 8">R-67177</strain>
    </source>
</reference>
<evidence type="ECO:0000256" key="4">
    <source>
        <dbReference type="ARBA" id="ARBA00022989"/>
    </source>
</evidence>
<dbReference type="Pfam" id="PF13440">
    <property type="entry name" value="Polysacc_synt_3"/>
    <property type="match status" value="1"/>
</dbReference>
<keyword evidence="3 6" id="KW-0812">Transmembrane</keyword>
<evidence type="ECO:0000256" key="3">
    <source>
        <dbReference type="ARBA" id="ARBA00022692"/>
    </source>
</evidence>
<accession>A0A1E3WC20</accession>
<protein>
    <recommendedName>
        <fullName evidence="9">Polysaccharide biosynthesis protein C-terminal domain-containing protein</fullName>
    </recommendedName>
</protein>
<keyword evidence="4 6" id="KW-1133">Transmembrane helix</keyword>
<evidence type="ECO:0000313" key="8">
    <source>
        <dbReference type="Proteomes" id="UP000095042"/>
    </source>
</evidence>
<evidence type="ECO:0000256" key="5">
    <source>
        <dbReference type="ARBA" id="ARBA00023136"/>
    </source>
</evidence>
<keyword evidence="8" id="KW-1185">Reference proteome</keyword>
<dbReference type="PANTHER" id="PTHR30250">
    <property type="entry name" value="PST FAMILY PREDICTED COLANIC ACID TRANSPORTER"/>
    <property type="match status" value="1"/>
</dbReference>
<dbReference type="InterPro" id="IPR050833">
    <property type="entry name" value="Poly_Biosynth_Transport"/>
</dbReference>
<dbReference type="Proteomes" id="UP000095042">
    <property type="component" value="Unassembled WGS sequence"/>
</dbReference>
<dbReference type="AlphaFoldDB" id="A0A1E3WC20"/>
<feature type="transmembrane region" description="Helical" evidence="6">
    <location>
        <begin position="30"/>
        <end position="46"/>
    </location>
</feature>
<evidence type="ECO:0000313" key="7">
    <source>
        <dbReference type="EMBL" id="ODS03355.1"/>
    </source>
</evidence>
<keyword evidence="2" id="KW-1003">Cell membrane</keyword>
<evidence type="ECO:0000256" key="1">
    <source>
        <dbReference type="ARBA" id="ARBA00004651"/>
    </source>
</evidence>
<feature type="transmembrane region" description="Helical" evidence="6">
    <location>
        <begin position="86"/>
        <end position="107"/>
    </location>
</feature>
<gene>
    <name evidence="7" type="ORF">AUC71_09990</name>
</gene>
<name>A0A1E3WC20_9HYPH</name>
<comment type="caution">
    <text evidence="7">The sequence shown here is derived from an EMBL/GenBank/DDBJ whole genome shotgun (WGS) entry which is preliminary data.</text>
</comment>
<feature type="transmembrane region" description="Helical" evidence="6">
    <location>
        <begin position="58"/>
        <end position="80"/>
    </location>
</feature>